<organism evidence="7 8">
    <name type="scientific">Rhodococcoides corynebacterioides</name>
    <dbReference type="NCBI Taxonomy" id="53972"/>
    <lineage>
        <taxon>Bacteria</taxon>
        <taxon>Bacillati</taxon>
        <taxon>Actinomycetota</taxon>
        <taxon>Actinomycetes</taxon>
        <taxon>Mycobacteriales</taxon>
        <taxon>Nocardiaceae</taxon>
        <taxon>Rhodococcoides</taxon>
    </lineage>
</organism>
<accession>A0ABS2KTU7</accession>
<proteinExistence type="inferred from homology"/>
<evidence type="ECO:0000256" key="3">
    <source>
        <dbReference type="ARBA" id="ARBA00022448"/>
    </source>
</evidence>
<dbReference type="PROSITE" id="PS50983">
    <property type="entry name" value="FE_B12_PBP"/>
    <property type="match status" value="1"/>
</dbReference>
<dbReference type="PROSITE" id="PS51257">
    <property type="entry name" value="PROKAR_LIPOPROTEIN"/>
    <property type="match status" value="1"/>
</dbReference>
<keyword evidence="3" id="KW-0813">Transport</keyword>
<dbReference type="InterPro" id="IPR051313">
    <property type="entry name" value="Bact_iron-sidero_bind"/>
</dbReference>
<feature type="signal peptide" evidence="5">
    <location>
        <begin position="1"/>
        <end position="25"/>
    </location>
</feature>
<comment type="similarity">
    <text evidence="2">Belongs to the bacterial solute-binding protein 8 family.</text>
</comment>
<dbReference type="EMBL" id="JAFBBK010000001">
    <property type="protein sequence ID" value="MBM7415070.1"/>
    <property type="molecule type" value="Genomic_DNA"/>
</dbReference>
<evidence type="ECO:0000313" key="8">
    <source>
        <dbReference type="Proteomes" id="UP000703038"/>
    </source>
</evidence>
<feature type="domain" description="Fe/B12 periplasmic-binding" evidence="6">
    <location>
        <begin position="94"/>
        <end position="356"/>
    </location>
</feature>
<evidence type="ECO:0000256" key="4">
    <source>
        <dbReference type="ARBA" id="ARBA00022729"/>
    </source>
</evidence>
<dbReference type="RefSeq" id="WP_204868013.1">
    <property type="nucleotide sequence ID" value="NZ_JAFBBK010000001.1"/>
</dbReference>
<dbReference type="PANTHER" id="PTHR30532">
    <property type="entry name" value="IRON III DICITRATE-BINDING PERIPLASMIC PROTEIN"/>
    <property type="match status" value="1"/>
</dbReference>
<dbReference type="Proteomes" id="UP000703038">
    <property type="component" value="Unassembled WGS sequence"/>
</dbReference>
<feature type="chain" id="PRO_5046819448" evidence="5">
    <location>
        <begin position="26"/>
        <end position="356"/>
    </location>
</feature>
<comment type="subcellular location">
    <subcellularLocation>
        <location evidence="1">Cell envelope</location>
    </subcellularLocation>
</comment>
<reference evidence="7 8" key="1">
    <citation type="submission" date="2021-01" db="EMBL/GenBank/DDBJ databases">
        <title>Genomics of switchgrass bacterial isolates.</title>
        <authorList>
            <person name="Shade A."/>
        </authorList>
    </citation>
    <scope>NUCLEOTIDE SEQUENCE [LARGE SCALE GENOMIC DNA]</scope>
    <source>
        <strain evidence="7 8">PvP111</strain>
    </source>
</reference>
<dbReference type="Pfam" id="PF01497">
    <property type="entry name" value="Peripla_BP_2"/>
    <property type="match status" value="1"/>
</dbReference>
<dbReference type="PANTHER" id="PTHR30532:SF25">
    <property type="entry name" value="IRON(III) DICITRATE-BINDING PERIPLASMIC PROTEIN"/>
    <property type="match status" value="1"/>
</dbReference>
<dbReference type="Gene3D" id="3.40.50.1980">
    <property type="entry name" value="Nitrogenase molybdenum iron protein domain"/>
    <property type="match status" value="2"/>
</dbReference>
<gene>
    <name evidence="7" type="ORF">JOE42_001803</name>
</gene>
<dbReference type="SUPFAM" id="SSF53807">
    <property type="entry name" value="Helical backbone' metal receptor"/>
    <property type="match status" value="1"/>
</dbReference>
<keyword evidence="4 5" id="KW-0732">Signal</keyword>
<evidence type="ECO:0000256" key="2">
    <source>
        <dbReference type="ARBA" id="ARBA00008814"/>
    </source>
</evidence>
<comment type="caution">
    <text evidence="7">The sequence shown here is derived from an EMBL/GenBank/DDBJ whole genome shotgun (WGS) entry which is preliminary data.</text>
</comment>
<sequence>MSDRSRRHARSVVALATIPAMFALSACGDTSSDDASTIVRTTTNVAGAGVVGIERDTAGLCALPQPVDSVGQQGDTRLVVGSGRATTVPADPQRVVVLTMTALDASCAVGTWERVVGAPTAPLAPTAPPSGLLRPDYLGTGIAEIAGVGPEGSPDVDAIRALAPDVIIGGDALAPAVTAQLDGIAPTVLTRASSSWLERSTLAAAAMGRRDAATRATEQYRARAETVGREQNSRITEASLVRFGADGAQLLGDDSFAGQVLAQAGVRRPGPQLGETRALPQDDLSDAEGDLIYVMFDGQAGLERGTEVMDSDAWKDLGAATDSRVFSVDDTVWSGEGLVAAGAILTDVSNTLNGYV</sequence>
<name>A0ABS2KTU7_9NOCA</name>
<protein>
    <submittedName>
        <fullName evidence="7">Iron complex transport system substrate-binding protein</fullName>
    </submittedName>
</protein>
<evidence type="ECO:0000256" key="1">
    <source>
        <dbReference type="ARBA" id="ARBA00004196"/>
    </source>
</evidence>
<dbReference type="InterPro" id="IPR002491">
    <property type="entry name" value="ABC_transptr_periplasmic_BD"/>
</dbReference>
<keyword evidence="8" id="KW-1185">Reference proteome</keyword>
<evidence type="ECO:0000313" key="7">
    <source>
        <dbReference type="EMBL" id="MBM7415070.1"/>
    </source>
</evidence>
<evidence type="ECO:0000259" key="6">
    <source>
        <dbReference type="PROSITE" id="PS50983"/>
    </source>
</evidence>
<evidence type="ECO:0000256" key="5">
    <source>
        <dbReference type="SAM" id="SignalP"/>
    </source>
</evidence>